<reference evidence="1" key="1">
    <citation type="submission" date="2020-05" db="EMBL/GenBank/DDBJ databases">
        <authorList>
            <person name="Chiriac C."/>
            <person name="Salcher M."/>
            <person name="Ghai R."/>
            <person name="Kavagutti S V."/>
        </authorList>
    </citation>
    <scope>NUCLEOTIDE SEQUENCE</scope>
</reference>
<proteinExistence type="predicted"/>
<name>A0A6J6MLV5_9ZZZZ</name>
<accession>A0A6J6MLV5</accession>
<sequence length="51" mass="5394">MLVQLKGTEYTQVAPSTKAQMECSPKFIGSVTGPVVDAAKLDANRVSQVAK</sequence>
<gene>
    <name evidence="1" type="ORF">UFOPK2350_00500</name>
</gene>
<evidence type="ECO:0000313" key="1">
    <source>
        <dbReference type="EMBL" id="CAB4673605.1"/>
    </source>
</evidence>
<dbReference type="EMBL" id="CAEZXE010000030">
    <property type="protein sequence ID" value="CAB4673605.1"/>
    <property type="molecule type" value="Genomic_DNA"/>
</dbReference>
<dbReference type="AlphaFoldDB" id="A0A6J6MLV5"/>
<organism evidence="1">
    <name type="scientific">freshwater metagenome</name>
    <dbReference type="NCBI Taxonomy" id="449393"/>
    <lineage>
        <taxon>unclassified sequences</taxon>
        <taxon>metagenomes</taxon>
        <taxon>ecological metagenomes</taxon>
    </lineage>
</organism>
<protein>
    <submittedName>
        <fullName evidence="1">Unannotated protein</fullName>
    </submittedName>
</protein>